<dbReference type="RefSeq" id="WP_030430498.1">
    <property type="nucleotide sequence ID" value="NZ_JOEF01000013.1"/>
</dbReference>
<dbReference type="SUPFAM" id="SSF161098">
    <property type="entry name" value="MetI-like"/>
    <property type="match status" value="1"/>
</dbReference>
<keyword evidence="11" id="KW-1185">Reference proteome</keyword>
<dbReference type="InterPro" id="IPR000515">
    <property type="entry name" value="MetI-like"/>
</dbReference>
<dbReference type="Gene3D" id="1.10.3720.10">
    <property type="entry name" value="MetI-like"/>
    <property type="match status" value="1"/>
</dbReference>
<evidence type="ECO:0000256" key="5">
    <source>
        <dbReference type="ARBA" id="ARBA00022692"/>
    </source>
</evidence>
<proteinExistence type="inferred from homology"/>
<keyword evidence="3 8" id="KW-0813">Transport</keyword>
<evidence type="ECO:0000256" key="2">
    <source>
        <dbReference type="ARBA" id="ARBA00007069"/>
    </source>
</evidence>
<dbReference type="InterPro" id="IPR035906">
    <property type="entry name" value="MetI-like_sf"/>
</dbReference>
<dbReference type="PROSITE" id="PS50928">
    <property type="entry name" value="ABC_TM1"/>
    <property type="match status" value="1"/>
</dbReference>
<name>A0A1G9XBQ0_ALLAB</name>
<evidence type="ECO:0000256" key="4">
    <source>
        <dbReference type="ARBA" id="ARBA00022475"/>
    </source>
</evidence>
<dbReference type="GO" id="GO:0055085">
    <property type="term" value="P:transmembrane transport"/>
    <property type="evidence" value="ECO:0007669"/>
    <property type="project" value="InterPro"/>
</dbReference>
<protein>
    <submittedName>
        <fullName evidence="10">Putrescine transport system permease protein</fullName>
    </submittedName>
</protein>
<dbReference type="InterPro" id="IPR051789">
    <property type="entry name" value="Bact_Polyamine_Transport"/>
</dbReference>
<evidence type="ECO:0000313" key="11">
    <source>
        <dbReference type="Proteomes" id="UP000183376"/>
    </source>
</evidence>
<dbReference type="STRING" id="211114.SAMN04489726_4109"/>
<dbReference type="Pfam" id="PF00528">
    <property type="entry name" value="BPD_transp_1"/>
    <property type="match status" value="1"/>
</dbReference>
<comment type="similarity">
    <text evidence="2">Belongs to the binding-protein-dependent transport system permease family. CysTW subfamily.</text>
</comment>
<comment type="subcellular location">
    <subcellularLocation>
        <location evidence="1 8">Cell membrane</location>
        <topology evidence="1 8">Multi-pass membrane protein</topology>
    </subcellularLocation>
</comment>
<dbReference type="OrthoDB" id="9810794at2"/>
<keyword evidence="5 8" id="KW-0812">Transmembrane</keyword>
<sequence>MKRRPWKLAVVVVLVFAFLYSPIGWLALVSFNSSRSVSRFTGFSLQWYAELLDDERVLLALDLTLRLASTSAVVCTVIGTLAAFGLRRAFRGRSAWVLVLTLPMVVPEVVLGVSLLAFCVKLAGIPLGFWALLVAHVSFSLSFVVVVVRARLSGMDPRLEEAAADLGAGPFTAFRTVTWPLVLPAVAAGAALAFLLSFDDVVTSNYLGGVGSTTLPVYVYGQASRRGVSPEIVALSTGMVAVSAVLLVVGVVIAGRRARRASSSVMEVVGVPQGG</sequence>
<evidence type="ECO:0000313" key="10">
    <source>
        <dbReference type="EMBL" id="SDM94174.1"/>
    </source>
</evidence>
<keyword evidence="4" id="KW-1003">Cell membrane</keyword>
<dbReference type="PANTHER" id="PTHR43848:SF2">
    <property type="entry name" value="PUTRESCINE TRANSPORT SYSTEM PERMEASE PROTEIN POTI"/>
    <property type="match status" value="1"/>
</dbReference>
<evidence type="ECO:0000259" key="9">
    <source>
        <dbReference type="PROSITE" id="PS50928"/>
    </source>
</evidence>
<evidence type="ECO:0000256" key="3">
    <source>
        <dbReference type="ARBA" id="ARBA00022448"/>
    </source>
</evidence>
<evidence type="ECO:0000256" key="6">
    <source>
        <dbReference type="ARBA" id="ARBA00022989"/>
    </source>
</evidence>
<evidence type="ECO:0000256" key="8">
    <source>
        <dbReference type="RuleBase" id="RU363032"/>
    </source>
</evidence>
<dbReference type="Proteomes" id="UP000183376">
    <property type="component" value="Chromosome I"/>
</dbReference>
<feature type="transmembrane region" description="Helical" evidence="8">
    <location>
        <begin position="232"/>
        <end position="254"/>
    </location>
</feature>
<keyword evidence="7 8" id="KW-0472">Membrane</keyword>
<dbReference type="AlphaFoldDB" id="A0A1G9XBQ0"/>
<feature type="transmembrane region" description="Helical" evidence="8">
    <location>
        <begin position="177"/>
        <end position="198"/>
    </location>
</feature>
<accession>A0A1G9XBQ0</accession>
<feature type="transmembrane region" description="Helical" evidence="8">
    <location>
        <begin position="129"/>
        <end position="148"/>
    </location>
</feature>
<dbReference type="EMBL" id="LT629701">
    <property type="protein sequence ID" value="SDM94174.1"/>
    <property type="molecule type" value="Genomic_DNA"/>
</dbReference>
<evidence type="ECO:0000256" key="7">
    <source>
        <dbReference type="ARBA" id="ARBA00023136"/>
    </source>
</evidence>
<feature type="transmembrane region" description="Helical" evidence="8">
    <location>
        <begin position="63"/>
        <end position="84"/>
    </location>
</feature>
<dbReference type="CDD" id="cd06261">
    <property type="entry name" value="TM_PBP2"/>
    <property type="match status" value="1"/>
</dbReference>
<gene>
    <name evidence="10" type="ORF">SAMN04489726_4109</name>
</gene>
<dbReference type="PANTHER" id="PTHR43848">
    <property type="entry name" value="PUTRESCINE TRANSPORT SYSTEM PERMEASE PROTEIN POTI"/>
    <property type="match status" value="1"/>
</dbReference>
<feature type="transmembrane region" description="Helical" evidence="8">
    <location>
        <begin position="96"/>
        <end position="123"/>
    </location>
</feature>
<dbReference type="eggNOG" id="COG1177">
    <property type="taxonomic scope" value="Bacteria"/>
</dbReference>
<evidence type="ECO:0000256" key="1">
    <source>
        <dbReference type="ARBA" id="ARBA00004651"/>
    </source>
</evidence>
<reference evidence="10 11" key="1">
    <citation type="submission" date="2016-10" db="EMBL/GenBank/DDBJ databases">
        <authorList>
            <person name="de Groot N.N."/>
        </authorList>
    </citation>
    <scope>NUCLEOTIDE SEQUENCE [LARGE SCALE GENOMIC DNA]</scope>
    <source>
        <strain evidence="10 11">DSM 44149</strain>
    </source>
</reference>
<dbReference type="GO" id="GO:0005886">
    <property type="term" value="C:plasma membrane"/>
    <property type="evidence" value="ECO:0007669"/>
    <property type="project" value="UniProtKB-SubCell"/>
</dbReference>
<organism evidence="10 11">
    <name type="scientific">Allokutzneria albata</name>
    <name type="common">Kibdelosporangium albatum</name>
    <dbReference type="NCBI Taxonomy" id="211114"/>
    <lineage>
        <taxon>Bacteria</taxon>
        <taxon>Bacillati</taxon>
        <taxon>Actinomycetota</taxon>
        <taxon>Actinomycetes</taxon>
        <taxon>Pseudonocardiales</taxon>
        <taxon>Pseudonocardiaceae</taxon>
        <taxon>Allokutzneria</taxon>
    </lineage>
</organism>
<feature type="domain" description="ABC transmembrane type-1" evidence="9">
    <location>
        <begin position="61"/>
        <end position="250"/>
    </location>
</feature>
<keyword evidence="6 8" id="KW-1133">Transmembrane helix</keyword>